<dbReference type="AlphaFoldDB" id="A0A644ZQQ7"/>
<name>A0A644ZQQ7_9ZZZZ</name>
<dbReference type="EMBL" id="VSSQ01009647">
    <property type="protein sequence ID" value="MPM42221.1"/>
    <property type="molecule type" value="Genomic_DNA"/>
</dbReference>
<accession>A0A644ZQQ7</accession>
<protein>
    <submittedName>
        <fullName evidence="1">Uncharacterized protein</fullName>
    </submittedName>
</protein>
<reference evidence="1" key="1">
    <citation type="submission" date="2019-08" db="EMBL/GenBank/DDBJ databases">
        <authorList>
            <person name="Kucharzyk K."/>
            <person name="Murdoch R.W."/>
            <person name="Higgins S."/>
            <person name="Loffler F."/>
        </authorList>
    </citation>
    <scope>NUCLEOTIDE SEQUENCE</scope>
</reference>
<evidence type="ECO:0000313" key="1">
    <source>
        <dbReference type="EMBL" id="MPM42221.1"/>
    </source>
</evidence>
<organism evidence="1">
    <name type="scientific">bioreactor metagenome</name>
    <dbReference type="NCBI Taxonomy" id="1076179"/>
    <lineage>
        <taxon>unclassified sequences</taxon>
        <taxon>metagenomes</taxon>
        <taxon>ecological metagenomes</taxon>
    </lineage>
</organism>
<sequence>MAVDNARLEKLLAYCHEDPLVTVDSQTLQTMRDLYEAAVGDLTEAGVSEPDEGTPRRAQYDLLVNAIVLDGLDNRGTQVKEQAFTDNPAFRRRLNQLKLTEPAES</sequence>
<gene>
    <name evidence="1" type="ORF">SDC9_88884</name>
</gene>
<comment type="caution">
    <text evidence="1">The sequence shown here is derived from an EMBL/GenBank/DDBJ whole genome shotgun (WGS) entry which is preliminary data.</text>
</comment>
<proteinExistence type="predicted"/>